<dbReference type="PANTHER" id="PTHR43111">
    <property type="entry name" value="ALDEHYDE DEHYDROGENASE B-RELATED"/>
    <property type="match status" value="1"/>
</dbReference>
<dbReference type="InterPro" id="IPR016163">
    <property type="entry name" value="Ald_DH_C"/>
</dbReference>
<dbReference type="Pfam" id="PF00171">
    <property type="entry name" value="Aldedh"/>
    <property type="match status" value="1"/>
</dbReference>
<reference evidence="2 3" key="1">
    <citation type="journal article" date="2012" name="PLoS Pathog.">
        <title>Diverse lifestyles and strategies of plant pathogenesis encoded in the genomes of eighteen Dothideomycetes fungi.</title>
        <authorList>
            <person name="Ohm R.A."/>
            <person name="Feau N."/>
            <person name="Henrissat B."/>
            <person name="Schoch C.L."/>
            <person name="Horwitz B.A."/>
            <person name="Barry K.W."/>
            <person name="Condon B.J."/>
            <person name="Copeland A.C."/>
            <person name="Dhillon B."/>
            <person name="Glaser F."/>
            <person name="Hesse C.N."/>
            <person name="Kosti I."/>
            <person name="LaButti K."/>
            <person name="Lindquist E.A."/>
            <person name="Lucas S."/>
            <person name="Salamov A.A."/>
            <person name="Bradshaw R.E."/>
            <person name="Ciuffetti L."/>
            <person name="Hamelin R.C."/>
            <person name="Kema G.H.J."/>
            <person name="Lawrence C."/>
            <person name="Scott J.A."/>
            <person name="Spatafora J.W."/>
            <person name="Turgeon B.G."/>
            <person name="de Wit P.J.G.M."/>
            <person name="Zhong S."/>
            <person name="Goodwin S.B."/>
            <person name="Grigoriev I.V."/>
        </authorList>
    </citation>
    <scope>NUCLEOTIDE SEQUENCE [LARGE SCALE GENOMIC DNA]</scope>
    <source>
        <strain evidence="3">28A</strain>
    </source>
</reference>
<proteinExistence type="predicted"/>
<feature type="domain" description="Aldehyde dehydrogenase" evidence="1">
    <location>
        <begin position="11"/>
        <end position="325"/>
    </location>
</feature>
<dbReference type="GO" id="GO:0016620">
    <property type="term" value="F:oxidoreductase activity, acting on the aldehyde or oxo group of donors, NAD or NADP as acceptor"/>
    <property type="evidence" value="ECO:0007669"/>
    <property type="project" value="InterPro"/>
</dbReference>
<accession>R0KPF3</accession>
<dbReference type="AlphaFoldDB" id="R0KPF3"/>
<dbReference type="HOGENOM" id="CLU_023881_0_0_1"/>
<gene>
    <name evidence="2" type="ORF">SETTUDRAFT_57859</name>
</gene>
<name>R0KPF3_EXST2</name>
<evidence type="ECO:0000259" key="1">
    <source>
        <dbReference type="Pfam" id="PF00171"/>
    </source>
</evidence>
<evidence type="ECO:0000313" key="3">
    <source>
        <dbReference type="Proteomes" id="UP000016935"/>
    </source>
</evidence>
<protein>
    <recommendedName>
        <fullName evidence="1">Aldehyde dehydrogenase domain-containing protein</fullName>
    </recommendedName>
</protein>
<dbReference type="PANTHER" id="PTHR43111:SF1">
    <property type="entry name" value="ALDEHYDE DEHYDROGENASE B-RELATED"/>
    <property type="match status" value="1"/>
</dbReference>
<dbReference type="SUPFAM" id="SSF53720">
    <property type="entry name" value="ALDH-like"/>
    <property type="match status" value="1"/>
</dbReference>
<dbReference type="Gene3D" id="3.40.605.10">
    <property type="entry name" value="Aldehyde Dehydrogenase, Chain A, domain 1"/>
    <property type="match status" value="1"/>
</dbReference>
<dbReference type="OrthoDB" id="5596991at2759"/>
<sequence>IDGRLRILRIRQKQFLALHQALVAHREAFLQAIKEDDGYSDKEAKIIIASALIEVRNHYDALDFKTDLEKEYSLAKNKSNEDRRVPLGIAYIIADRFTTFYSVVSALSAALEAGACVVVELENTLRKTPALLKQVLTDALDKDAFGFVSSRAPAEYLAQCVVVDQTGTVDSLSAQRVLTSPLHRNVALVDRTGNVALAAKEIVASSMVFKGASRYAVDLVMVNEFVFDKLTAALNQELINATKTTGFSFAALQSGKGRSSTKTTDKNLLQAEIANGRAATVIGTPDGGIAQVVDRKSTLMNSKRSFPSIVVCKYTSLDDAIEVLNPGAEKPTPIAAFYLFTGPREAKYFSHSINSQVNYINHIPSQLTVGPTVALGYPTDLKWRYTRAMFEMPSPQVMPPPKPHMVSTVFQEADHIDQIAQRPLKPTGQPVAGAWGFFEQGIWLGALVYVLPLISL</sequence>
<dbReference type="RefSeq" id="XP_008022512.1">
    <property type="nucleotide sequence ID" value="XM_008024321.1"/>
</dbReference>
<dbReference type="GeneID" id="19405230"/>
<dbReference type="STRING" id="671987.R0KPF3"/>
<reference evidence="2 3" key="2">
    <citation type="journal article" date="2013" name="PLoS Genet.">
        <title>Comparative genome structure, secondary metabolite, and effector coding capacity across Cochliobolus pathogens.</title>
        <authorList>
            <person name="Condon B.J."/>
            <person name="Leng Y."/>
            <person name="Wu D."/>
            <person name="Bushley K.E."/>
            <person name="Ohm R.A."/>
            <person name="Otillar R."/>
            <person name="Martin J."/>
            <person name="Schackwitz W."/>
            <person name="Grimwood J."/>
            <person name="MohdZainudin N."/>
            <person name="Xue C."/>
            <person name="Wang R."/>
            <person name="Manning V.A."/>
            <person name="Dhillon B."/>
            <person name="Tu Z.J."/>
            <person name="Steffenson B.J."/>
            <person name="Salamov A."/>
            <person name="Sun H."/>
            <person name="Lowry S."/>
            <person name="LaButti K."/>
            <person name="Han J."/>
            <person name="Copeland A."/>
            <person name="Lindquist E."/>
            <person name="Barry K."/>
            <person name="Schmutz J."/>
            <person name="Baker S.E."/>
            <person name="Ciuffetti L.M."/>
            <person name="Grigoriev I.V."/>
            <person name="Zhong S."/>
            <person name="Turgeon B.G."/>
        </authorList>
    </citation>
    <scope>NUCLEOTIDE SEQUENCE [LARGE SCALE GENOMIC DNA]</scope>
    <source>
        <strain evidence="3">28A</strain>
    </source>
</reference>
<dbReference type="Gene3D" id="3.40.309.10">
    <property type="entry name" value="Aldehyde Dehydrogenase, Chain A, domain 2"/>
    <property type="match status" value="1"/>
</dbReference>
<feature type="non-terminal residue" evidence="2">
    <location>
        <position position="456"/>
    </location>
</feature>
<evidence type="ECO:0000313" key="2">
    <source>
        <dbReference type="EMBL" id="EOA89727.1"/>
    </source>
</evidence>
<dbReference type="InterPro" id="IPR015590">
    <property type="entry name" value="Aldehyde_DH_dom"/>
</dbReference>
<dbReference type="InterPro" id="IPR016162">
    <property type="entry name" value="Ald_DH_N"/>
</dbReference>
<dbReference type="EMBL" id="KB908504">
    <property type="protein sequence ID" value="EOA89727.1"/>
    <property type="molecule type" value="Genomic_DNA"/>
</dbReference>
<feature type="non-terminal residue" evidence="2">
    <location>
        <position position="1"/>
    </location>
</feature>
<keyword evidence="3" id="KW-1185">Reference proteome</keyword>
<dbReference type="eggNOG" id="ENOG502SMY7">
    <property type="taxonomic scope" value="Eukaryota"/>
</dbReference>
<dbReference type="Proteomes" id="UP000016935">
    <property type="component" value="Unassembled WGS sequence"/>
</dbReference>
<dbReference type="InterPro" id="IPR016161">
    <property type="entry name" value="Ald_DH/histidinol_DH"/>
</dbReference>
<organism evidence="2 3">
    <name type="scientific">Exserohilum turcicum (strain 28A)</name>
    <name type="common">Northern leaf blight fungus</name>
    <name type="synonym">Setosphaeria turcica</name>
    <dbReference type="NCBI Taxonomy" id="671987"/>
    <lineage>
        <taxon>Eukaryota</taxon>
        <taxon>Fungi</taxon>
        <taxon>Dikarya</taxon>
        <taxon>Ascomycota</taxon>
        <taxon>Pezizomycotina</taxon>
        <taxon>Dothideomycetes</taxon>
        <taxon>Pleosporomycetidae</taxon>
        <taxon>Pleosporales</taxon>
        <taxon>Pleosporineae</taxon>
        <taxon>Pleosporaceae</taxon>
        <taxon>Exserohilum</taxon>
    </lineage>
</organism>